<dbReference type="PROSITE" id="PS00143">
    <property type="entry name" value="INSULINASE"/>
    <property type="match status" value="1"/>
</dbReference>
<evidence type="ECO:0000313" key="13">
    <source>
        <dbReference type="Proteomes" id="UP000823635"/>
    </source>
</evidence>
<protein>
    <submittedName>
        <fullName evidence="12">Insulinase family protein</fullName>
    </submittedName>
</protein>
<comment type="caution">
    <text evidence="12">The sequence shown here is derived from an EMBL/GenBank/DDBJ whole genome shotgun (WGS) entry which is preliminary data.</text>
</comment>
<keyword evidence="4" id="KW-0479">Metal-binding</keyword>
<accession>A0A9D9GY54</accession>
<dbReference type="Gene3D" id="3.30.830.10">
    <property type="entry name" value="Metalloenzyme, LuxS/M16 peptidase-like"/>
    <property type="match status" value="4"/>
</dbReference>
<evidence type="ECO:0000256" key="7">
    <source>
        <dbReference type="ARBA" id="ARBA00023049"/>
    </source>
</evidence>
<dbReference type="SUPFAM" id="SSF63411">
    <property type="entry name" value="LuxS/MPP-like metallohydrolase"/>
    <property type="match status" value="4"/>
</dbReference>
<dbReference type="InterPro" id="IPR001431">
    <property type="entry name" value="Pept_M16_Zn_BS"/>
</dbReference>
<feature type="signal peptide" evidence="9">
    <location>
        <begin position="1"/>
        <end position="18"/>
    </location>
</feature>
<feature type="domain" description="Peptidase M16 C-terminal" evidence="11">
    <location>
        <begin position="208"/>
        <end position="391"/>
    </location>
</feature>
<dbReference type="GO" id="GO:0046872">
    <property type="term" value="F:metal ion binding"/>
    <property type="evidence" value="ECO:0007669"/>
    <property type="project" value="UniProtKB-KW"/>
</dbReference>
<keyword evidence="9" id="KW-0732">Signal</keyword>
<evidence type="ECO:0000313" key="12">
    <source>
        <dbReference type="EMBL" id="MBO8428617.1"/>
    </source>
</evidence>
<reference evidence="12" key="2">
    <citation type="journal article" date="2021" name="PeerJ">
        <title>Extensive microbial diversity within the chicken gut microbiome revealed by metagenomics and culture.</title>
        <authorList>
            <person name="Gilroy R."/>
            <person name="Ravi A."/>
            <person name="Getino M."/>
            <person name="Pursley I."/>
            <person name="Horton D.L."/>
            <person name="Alikhan N.F."/>
            <person name="Baker D."/>
            <person name="Gharbi K."/>
            <person name="Hall N."/>
            <person name="Watson M."/>
            <person name="Adriaenssens E.M."/>
            <person name="Foster-Nyarko E."/>
            <person name="Jarju S."/>
            <person name="Secka A."/>
            <person name="Antonio M."/>
            <person name="Oren A."/>
            <person name="Chaudhuri R.R."/>
            <person name="La Ragione R."/>
            <person name="Hildebrand F."/>
            <person name="Pallen M.J."/>
        </authorList>
    </citation>
    <scope>NUCLEOTIDE SEQUENCE</scope>
    <source>
        <strain evidence="12">15467</strain>
    </source>
</reference>
<dbReference type="PANTHER" id="PTHR43690">
    <property type="entry name" value="NARDILYSIN"/>
    <property type="match status" value="1"/>
</dbReference>
<name>A0A9D9GY54_9BACT</name>
<dbReference type="InterPro" id="IPR011249">
    <property type="entry name" value="Metalloenz_LuxS/M16"/>
</dbReference>
<evidence type="ECO:0000256" key="9">
    <source>
        <dbReference type="SAM" id="SignalP"/>
    </source>
</evidence>
<feature type="domain" description="Peptidase M16 C-terminal" evidence="11">
    <location>
        <begin position="704"/>
        <end position="875"/>
    </location>
</feature>
<dbReference type="AlphaFoldDB" id="A0A9D9GY54"/>
<dbReference type="GO" id="GO:0004222">
    <property type="term" value="F:metalloendopeptidase activity"/>
    <property type="evidence" value="ECO:0007669"/>
    <property type="project" value="InterPro"/>
</dbReference>
<keyword evidence="5" id="KW-0378">Hydrolase</keyword>
<dbReference type="EMBL" id="JADINB010000036">
    <property type="protein sequence ID" value="MBO8428617.1"/>
    <property type="molecule type" value="Genomic_DNA"/>
</dbReference>
<keyword evidence="7" id="KW-0482">Metalloprotease</keyword>
<dbReference type="InterPro" id="IPR007863">
    <property type="entry name" value="Peptidase_M16_C"/>
</dbReference>
<evidence type="ECO:0000256" key="5">
    <source>
        <dbReference type="ARBA" id="ARBA00022801"/>
    </source>
</evidence>
<dbReference type="PANTHER" id="PTHR43690:SF34">
    <property type="entry name" value="ZINC PROTEASE PQQL-LIKE"/>
    <property type="match status" value="1"/>
</dbReference>
<evidence type="ECO:0000256" key="4">
    <source>
        <dbReference type="ARBA" id="ARBA00022723"/>
    </source>
</evidence>
<keyword evidence="6" id="KW-0862">Zinc</keyword>
<evidence type="ECO:0000256" key="2">
    <source>
        <dbReference type="ARBA" id="ARBA00007261"/>
    </source>
</evidence>
<dbReference type="Pfam" id="PF00675">
    <property type="entry name" value="Peptidase_M16"/>
    <property type="match status" value="1"/>
</dbReference>
<gene>
    <name evidence="12" type="ORF">IAC68_01620</name>
</gene>
<feature type="domain" description="Peptidase M16 N-terminal" evidence="10">
    <location>
        <begin position="50"/>
        <end position="191"/>
    </location>
</feature>
<evidence type="ECO:0000256" key="8">
    <source>
        <dbReference type="RuleBase" id="RU004447"/>
    </source>
</evidence>
<evidence type="ECO:0000256" key="1">
    <source>
        <dbReference type="ARBA" id="ARBA00001947"/>
    </source>
</evidence>
<dbReference type="Proteomes" id="UP000823635">
    <property type="component" value="Unassembled WGS sequence"/>
</dbReference>
<dbReference type="InterPro" id="IPR011765">
    <property type="entry name" value="Pept_M16_N"/>
</dbReference>
<dbReference type="GO" id="GO:0006508">
    <property type="term" value="P:proteolysis"/>
    <property type="evidence" value="ECO:0007669"/>
    <property type="project" value="UniProtKB-KW"/>
</dbReference>
<feature type="chain" id="PRO_5039544895" evidence="9">
    <location>
        <begin position="19"/>
        <end position="942"/>
    </location>
</feature>
<dbReference type="InterPro" id="IPR050626">
    <property type="entry name" value="Peptidase_M16"/>
</dbReference>
<keyword evidence="3" id="KW-0645">Protease</keyword>
<dbReference type="Pfam" id="PF05193">
    <property type="entry name" value="Peptidase_M16_C"/>
    <property type="match status" value="2"/>
</dbReference>
<reference evidence="12" key="1">
    <citation type="submission" date="2020-10" db="EMBL/GenBank/DDBJ databases">
        <authorList>
            <person name="Gilroy R."/>
        </authorList>
    </citation>
    <scope>NUCLEOTIDE SEQUENCE</scope>
    <source>
        <strain evidence="12">15467</strain>
    </source>
</reference>
<comment type="similarity">
    <text evidence="2 8">Belongs to the peptidase M16 family.</text>
</comment>
<organism evidence="12 13">
    <name type="scientific">Candidatus Egerieousia excrementavium</name>
    <dbReference type="NCBI Taxonomy" id="2840778"/>
    <lineage>
        <taxon>Bacteria</taxon>
        <taxon>Pseudomonadati</taxon>
        <taxon>Bacteroidota</taxon>
        <taxon>Bacteroidia</taxon>
        <taxon>Bacteroidales</taxon>
        <taxon>Candidatus Egerieousia</taxon>
    </lineage>
</organism>
<evidence type="ECO:0000259" key="11">
    <source>
        <dbReference type="Pfam" id="PF05193"/>
    </source>
</evidence>
<comment type="cofactor">
    <cofactor evidence="1">
        <name>Zn(2+)</name>
        <dbReference type="ChEBI" id="CHEBI:29105"/>
    </cofactor>
</comment>
<evidence type="ECO:0000256" key="3">
    <source>
        <dbReference type="ARBA" id="ARBA00022670"/>
    </source>
</evidence>
<proteinExistence type="inferred from homology"/>
<evidence type="ECO:0000259" key="10">
    <source>
        <dbReference type="Pfam" id="PF00675"/>
    </source>
</evidence>
<sequence>MKKLLSLLILTVVCPAFMFGQLLSPVEPLQKDSTVIYGKLDNGLTYYIKHNDKPAQRADFYIVTNVGAIQETPAQDGLAHFLEHMCLNGTKNFPGKGIISYMESIGAKFGENINASTGVEHTSYMLNNIPVTREGIIDSSLLILHDYSAYVTNDFDEIDKERGVILEEKRTRNTAQWRIRDAAMAALFKGSKYATCSLIGSEENLKNFDPQELVNFYKTWYRPDLQAIIVVGDVDAKSVEKKIQTLFSQIPAAENPKAKDIITVPSNEKPIVSIFTDKEIPQTSVEIYFKSEPVPAEIKGLGMGLIIDLSKDLTSAMLNERLQDIYTKPDAPFLAAGAAFMSPATILDSFYGAVYSKDGEAIPAFEALYTELERARRFGFNADEFDRAKTQIISLYENNASGESGRRNEEIVQDYISNFIEGEPYTSATYLYKVVKDYFDNGLVTLDMVNQIFSSTVTDTNIVILYNAPQKEGLATPTEQDFIDVLDRVKASDITPLASSEVMEPLLDTAALKGAAITESDSQKFGFTRLVLENGIEIYVKPTTFKEDEILIKTQAGGGKSLLSEDLLISCDQSLVSMFSVSGYGGISKFPATTLQKMLSGKNITCVPYIRQLAHGVEATTTPKDLETALQLTYLSYTAPRIEEQELNVPLNMIKSLLANYSADPNFIFRQKFNTLIYGNSPRMQTLDSATVKNVSVAKYGEAYRQLFSDASGLKVYIVGNVNIDTLKPLAEKYFGSLPVSGNITAYRLENIPGYAEGKAAEETEVNMSTPKTTVGILYSGKMEKSLENDILASALTHILDMTYVKSIREEEGGTYGVSAMSGVSEATRQVSTVIVFDTDPAKADELVALAKKEYEAIAENGTEEEYVEKARTALIKAFPEKQISNSYWQGVMNDYIFYGYDSYSNYVETVEKCVNNKNMAKFVKKTLKSGNVRELVMNPTK</sequence>
<evidence type="ECO:0000256" key="6">
    <source>
        <dbReference type="ARBA" id="ARBA00022833"/>
    </source>
</evidence>